<dbReference type="Proteomes" id="UP001212841">
    <property type="component" value="Unassembled WGS sequence"/>
</dbReference>
<evidence type="ECO:0000256" key="1">
    <source>
        <dbReference type="SAM" id="MobiDB-lite"/>
    </source>
</evidence>
<dbReference type="InterPro" id="IPR053025">
    <property type="entry name" value="Mito_ATP_Synthase-Asso"/>
</dbReference>
<evidence type="ECO:0000313" key="4">
    <source>
        <dbReference type="Proteomes" id="UP001212841"/>
    </source>
</evidence>
<dbReference type="AlphaFoldDB" id="A0AAD5SGM9"/>
<keyword evidence="4" id="KW-1185">Reference proteome</keyword>
<feature type="domain" description="J" evidence="2">
    <location>
        <begin position="1"/>
        <end position="41"/>
    </location>
</feature>
<reference evidence="3" key="1">
    <citation type="submission" date="2020-05" db="EMBL/GenBank/DDBJ databases">
        <title>Phylogenomic resolution of chytrid fungi.</title>
        <authorList>
            <person name="Stajich J.E."/>
            <person name="Amses K."/>
            <person name="Simmons R."/>
            <person name="Seto K."/>
            <person name="Myers J."/>
            <person name="Bonds A."/>
            <person name="Quandt C.A."/>
            <person name="Barry K."/>
            <person name="Liu P."/>
            <person name="Grigoriev I."/>
            <person name="Longcore J.E."/>
            <person name="James T.Y."/>
        </authorList>
    </citation>
    <scope>NUCLEOTIDE SEQUENCE</scope>
    <source>
        <strain evidence="3">JEL0318</strain>
    </source>
</reference>
<dbReference type="PANTHER" id="PTHR44873:SF1">
    <property type="entry name" value="DNAJ HOMOLOG SUBFAMILY C MEMBER 30, MITOCHONDRIAL"/>
    <property type="match status" value="1"/>
</dbReference>
<dbReference type="PROSITE" id="PS50076">
    <property type="entry name" value="DNAJ_2"/>
    <property type="match status" value="1"/>
</dbReference>
<protein>
    <recommendedName>
        <fullName evidence="2">J domain-containing protein</fullName>
    </recommendedName>
</protein>
<organism evidence="3 4">
    <name type="scientific">Rhizophlyctis rosea</name>
    <dbReference type="NCBI Taxonomy" id="64517"/>
    <lineage>
        <taxon>Eukaryota</taxon>
        <taxon>Fungi</taxon>
        <taxon>Fungi incertae sedis</taxon>
        <taxon>Chytridiomycota</taxon>
        <taxon>Chytridiomycota incertae sedis</taxon>
        <taxon>Chytridiomycetes</taxon>
        <taxon>Rhizophlyctidales</taxon>
        <taxon>Rhizophlyctidaceae</taxon>
        <taxon>Rhizophlyctis</taxon>
    </lineage>
</organism>
<dbReference type="CDD" id="cd06257">
    <property type="entry name" value="DnaJ"/>
    <property type="match status" value="1"/>
</dbReference>
<dbReference type="PANTHER" id="PTHR44873">
    <property type="entry name" value="DNAJ HOMOLOG SUBFAMILY C MEMBER 30, MITOCHONDRIAL"/>
    <property type="match status" value="1"/>
</dbReference>
<dbReference type="Pfam" id="PF00226">
    <property type="entry name" value="DnaJ"/>
    <property type="match status" value="1"/>
</dbReference>
<dbReference type="InterPro" id="IPR001623">
    <property type="entry name" value="DnaJ_domain"/>
</dbReference>
<dbReference type="InterPro" id="IPR036869">
    <property type="entry name" value="J_dom_sf"/>
</dbReference>
<accession>A0AAD5SGM9</accession>
<comment type="caution">
    <text evidence="3">The sequence shown here is derived from an EMBL/GenBank/DDBJ whole genome shotgun (WGS) entry which is preliminary data.</text>
</comment>
<dbReference type="EMBL" id="JADGJD010000150">
    <property type="protein sequence ID" value="KAJ3054242.1"/>
    <property type="molecule type" value="Genomic_DNA"/>
</dbReference>
<proteinExistence type="predicted"/>
<dbReference type="Gene3D" id="1.10.287.110">
    <property type="entry name" value="DnaJ domain"/>
    <property type="match status" value="1"/>
</dbReference>
<dbReference type="SUPFAM" id="SSF46565">
    <property type="entry name" value="Chaperone J-domain"/>
    <property type="match status" value="1"/>
</dbReference>
<evidence type="ECO:0000259" key="2">
    <source>
        <dbReference type="PROSITE" id="PS50076"/>
    </source>
</evidence>
<gene>
    <name evidence="3" type="ORF">HK097_002358</name>
</gene>
<feature type="region of interest" description="Disordered" evidence="1">
    <location>
        <begin position="43"/>
        <end position="92"/>
    </location>
</feature>
<sequence>MKYHPDKNPNNEAAHAKFLEINNAYSTLGDESKRRLYDIDQRHTTAPSHQSHHYGTGPRRPTAYPSTRHRDNLNPDDWIQFRRPGRTGPGPRAYNYEAHQKGHYEDVMQNIRRRQQAQRSQGDKEAFEEFRRRQRAELALRKEWTGWTIFVATVSSFIFWTGLPELIFMEGEEDVWRDDDGAVVDLRKPRAIIISR</sequence>
<evidence type="ECO:0000313" key="3">
    <source>
        <dbReference type="EMBL" id="KAJ3054242.1"/>
    </source>
</evidence>
<name>A0AAD5SGM9_9FUNG</name>